<gene>
    <name evidence="1" type="ORF">FKW44_014827</name>
</gene>
<dbReference type="Proteomes" id="UP000595437">
    <property type="component" value="Chromosome 10"/>
</dbReference>
<dbReference type="EMBL" id="CP045899">
    <property type="protein sequence ID" value="QQP40692.1"/>
    <property type="molecule type" value="Genomic_DNA"/>
</dbReference>
<protein>
    <submittedName>
        <fullName evidence="1">Uncharacterized protein</fullName>
    </submittedName>
</protein>
<reference evidence="2" key="1">
    <citation type="submission" date="2021-01" db="EMBL/GenBank/DDBJ databases">
        <title>Caligus Genome Assembly.</title>
        <authorList>
            <person name="Gallardo-Escarate C."/>
        </authorList>
    </citation>
    <scope>NUCLEOTIDE SEQUENCE [LARGE SCALE GENOMIC DNA]</scope>
</reference>
<name>A0A7T8JZ79_CALRO</name>
<accession>A0A7T8JZ79</accession>
<feature type="non-terminal residue" evidence="1">
    <location>
        <position position="1"/>
    </location>
</feature>
<proteinExistence type="predicted"/>
<sequence length="77" mass="8684">TKYFRTQYDILSKTYLPSLNEPVVRQSTVTAYKLINGNAKNSVVISKGYNASECRGEVFDLRKTAKQYCLTAQNLTA</sequence>
<evidence type="ECO:0000313" key="2">
    <source>
        <dbReference type="Proteomes" id="UP000595437"/>
    </source>
</evidence>
<evidence type="ECO:0000313" key="1">
    <source>
        <dbReference type="EMBL" id="QQP40692.1"/>
    </source>
</evidence>
<organism evidence="1 2">
    <name type="scientific">Caligus rogercresseyi</name>
    <name type="common">Sea louse</name>
    <dbReference type="NCBI Taxonomy" id="217165"/>
    <lineage>
        <taxon>Eukaryota</taxon>
        <taxon>Metazoa</taxon>
        <taxon>Ecdysozoa</taxon>
        <taxon>Arthropoda</taxon>
        <taxon>Crustacea</taxon>
        <taxon>Multicrustacea</taxon>
        <taxon>Hexanauplia</taxon>
        <taxon>Copepoda</taxon>
        <taxon>Siphonostomatoida</taxon>
        <taxon>Caligidae</taxon>
        <taxon>Caligus</taxon>
    </lineage>
</organism>
<dbReference type="AlphaFoldDB" id="A0A7T8JZ79"/>
<keyword evidence="2" id="KW-1185">Reference proteome</keyword>